<evidence type="ECO:0000256" key="9">
    <source>
        <dbReference type="ARBA" id="ARBA00023049"/>
    </source>
</evidence>
<evidence type="ECO:0000313" key="13">
    <source>
        <dbReference type="Proteomes" id="UP001583177"/>
    </source>
</evidence>
<sequence>MDGDRPAGDDENGPVPYYVQAAALQVQKTVPNATFRIANDYYIGTNMSAMYTVNKLLTESMWTQPTSVSTNGNTINPLSAFESAVKLLYLQIEDTSGGVEEKVDSGESYMIHQIEGCMSSPTTKLVRVKKDAWLILAWRIEKDVGSKWLVPYIDAASANEVVGVVEYTSNPWMPVTRSCSRKLVASPKDLLASTFGWHSEGVQNYTSLSGNNTYIAVSGATSSKTIASFPSLIVSYPYSPSTADWQTYVNASATHAFYTINKSHDILYALGFVEAAGNFQVSNSGKGGRASNPVEVIIHSSLGTADAETAYRDSVFDSTALLQEYTHGVTVRLVGGPATSGCLSTSDELSLNEGFFNFMPTLLRVKAGDTRNTDYTIADWTTGVPVSLRAHHISTSLETTPLTGESLNALSSGGGYDLATVWATVLYEVFWNLVDTHGIGDVVEVTLDAGGVPQGSRYLMLKLILDRDALIPCSPQHLQAPDAMLLANRILSGGTNQCAIWEGFAKRGFGQDAVRGSGAQGRVTGFAIPSDCQQI</sequence>
<evidence type="ECO:0000256" key="1">
    <source>
        <dbReference type="ARBA" id="ARBA00001947"/>
    </source>
</evidence>
<keyword evidence="6 11" id="KW-0479">Metal-binding</keyword>
<dbReference type="Gene3D" id="1.10.390.10">
    <property type="entry name" value="Neutral Protease Domain 2"/>
    <property type="match status" value="1"/>
</dbReference>
<evidence type="ECO:0000256" key="11">
    <source>
        <dbReference type="RuleBase" id="RU364017"/>
    </source>
</evidence>
<accession>A0ABR3WZR2</accession>
<keyword evidence="7 11" id="KW-0378">Hydrolase</keyword>
<gene>
    <name evidence="12" type="ORF">Daus18300_005644</name>
</gene>
<keyword evidence="5 11" id="KW-0645">Protease</keyword>
<protein>
    <recommendedName>
        <fullName evidence="11">Extracellular metalloproteinase</fullName>
        <ecNumber evidence="11">3.4.24.-</ecNumber>
    </recommendedName>
    <alternativeName>
        <fullName evidence="11">Fungalysin</fullName>
    </alternativeName>
</protein>
<dbReference type="Gene3D" id="3.10.170.10">
    <property type="match status" value="1"/>
</dbReference>
<dbReference type="InterPro" id="IPR001842">
    <property type="entry name" value="Peptidase_M36"/>
</dbReference>
<proteinExistence type="inferred from homology"/>
<dbReference type="Proteomes" id="UP001583177">
    <property type="component" value="Unassembled WGS sequence"/>
</dbReference>
<comment type="caution">
    <text evidence="12">The sequence shown here is derived from an EMBL/GenBank/DDBJ whole genome shotgun (WGS) entry which is preliminary data.</text>
</comment>
<dbReference type="EMBL" id="JAWRVE010000042">
    <property type="protein sequence ID" value="KAL1869108.1"/>
    <property type="molecule type" value="Genomic_DNA"/>
</dbReference>
<keyword evidence="9 11" id="KW-0482">Metalloprotease</keyword>
<keyword evidence="13" id="KW-1185">Reference proteome</keyword>
<dbReference type="SUPFAM" id="SSF55486">
    <property type="entry name" value="Metalloproteases ('zincins'), catalytic domain"/>
    <property type="match status" value="1"/>
</dbReference>
<keyword evidence="10 11" id="KW-0865">Zymogen</keyword>
<dbReference type="PANTHER" id="PTHR33478:SF1">
    <property type="entry name" value="EXTRACELLULAR METALLOPROTEINASE MEP"/>
    <property type="match status" value="1"/>
</dbReference>
<keyword evidence="8 11" id="KW-0862">Zinc</keyword>
<evidence type="ECO:0000256" key="7">
    <source>
        <dbReference type="ARBA" id="ARBA00022801"/>
    </source>
</evidence>
<reference evidence="12 13" key="1">
    <citation type="journal article" date="2024" name="IMA Fungus">
        <title>IMA Genome - F19 : A genome assembly and annotation guide to empower mycologists, including annotated draft genome sequences of Ceratocystis pirilliformis, Diaporthe australafricana, Fusarium ophioides, Paecilomyces lecythidis, and Sporothrix stenoceras.</title>
        <authorList>
            <person name="Aylward J."/>
            <person name="Wilson A.M."/>
            <person name="Visagie C.M."/>
            <person name="Spraker J."/>
            <person name="Barnes I."/>
            <person name="Buitendag C."/>
            <person name="Ceriani C."/>
            <person name="Del Mar Angel L."/>
            <person name="du Plessis D."/>
            <person name="Fuchs T."/>
            <person name="Gasser K."/>
            <person name="Kramer D."/>
            <person name="Li W."/>
            <person name="Munsamy K."/>
            <person name="Piso A."/>
            <person name="Price J.L."/>
            <person name="Sonnekus B."/>
            <person name="Thomas C."/>
            <person name="van der Nest A."/>
            <person name="van Dijk A."/>
            <person name="van Heerden A."/>
            <person name="van Vuuren N."/>
            <person name="Yilmaz N."/>
            <person name="Duong T.A."/>
            <person name="van der Merwe N.A."/>
            <person name="Wingfield M.J."/>
            <person name="Wingfield B.D."/>
        </authorList>
    </citation>
    <scope>NUCLEOTIDE SEQUENCE [LARGE SCALE GENOMIC DNA]</scope>
    <source>
        <strain evidence="12 13">CMW 18300</strain>
    </source>
</reference>
<evidence type="ECO:0000256" key="4">
    <source>
        <dbReference type="ARBA" id="ARBA00022525"/>
    </source>
</evidence>
<dbReference type="PANTHER" id="PTHR33478">
    <property type="entry name" value="EXTRACELLULAR METALLOPROTEINASE MEP"/>
    <property type="match status" value="1"/>
</dbReference>
<dbReference type="InterPro" id="IPR027268">
    <property type="entry name" value="Peptidase_M4/M1_CTD_sf"/>
</dbReference>
<organism evidence="12 13">
    <name type="scientific">Diaporthe australafricana</name>
    <dbReference type="NCBI Taxonomy" id="127596"/>
    <lineage>
        <taxon>Eukaryota</taxon>
        <taxon>Fungi</taxon>
        <taxon>Dikarya</taxon>
        <taxon>Ascomycota</taxon>
        <taxon>Pezizomycotina</taxon>
        <taxon>Sordariomycetes</taxon>
        <taxon>Sordariomycetidae</taxon>
        <taxon>Diaporthales</taxon>
        <taxon>Diaporthaceae</taxon>
        <taxon>Diaporthe</taxon>
    </lineage>
</organism>
<keyword evidence="4 11" id="KW-0964">Secreted</keyword>
<evidence type="ECO:0000256" key="6">
    <source>
        <dbReference type="ARBA" id="ARBA00022723"/>
    </source>
</evidence>
<evidence type="ECO:0000256" key="8">
    <source>
        <dbReference type="ARBA" id="ARBA00022833"/>
    </source>
</evidence>
<evidence type="ECO:0000256" key="10">
    <source>
        <dbReference type="ARBA" id="ARBA00023145"/>
    </source>
</evidence>
<evidence type="ECO:0000313" key="12">
    <source>
        <dbReference type="EMBL" id="KAL1869108.1"/>
    </source>
</evidence>
<evidence type="ECO:0000256" key="3">
    <source>
        <dbReference type="ARBA" id="ARBA00006006"/>
    </source>
</evidence>
<comment type="cofactor">
    <cofactor evidence="1 11">
        <name>Zn(2+)</name>
        <dbReference type="ChEBI" id="CHEBI:29105"/>
    </cofactor>
</comment>
<dbReference type="Pfam" id="PF02128">
    <property type="entry name" value="Peptidase_M36"/>
    <property type="match status" value="1"/>
</dbReference>
<evidence type="ECO:0000256" key="5">
    <source>
        <dbReference type="ARBA" id="ARBA00022670"/>
    </source>
</evidence>
<evidence type="ECO:0000256" key="2">
    <source>
        <dbReference type="ARBA" id="ARBA00004613"/>
    </source>
</evidence>
<dbReference type="EC" id="3.4.24.-" evidence="11"/>
<name>A0ABR3WZR2_9PEZI</name>
<dbReference type="InterPro" id="IPR050371">
    <property type="entry name" value="Fungal_virulence_M36"/>
</dbReference>
<comment type="similarity">
    <text evidence="3 11">Belongs to the peptidase M36 family.</text>
</comment>
<comment type="subcellular location">
    <subcellularLocation>
        <location evidence="2 11">Secreted</location>
    </subcellularLocation>
</comment>